<comment type="caution">
    <text evidence="1">The sequence shown here is derived from an EMBL/GenBank/DDBJ whole genome shotgun (WGS) entry which is preliminary data.</text>
</comment>
<organism evidence="1 2">
    <name type="scientific">Xenoophorus captivus</name>
    <dbReference type="NCBI Taxonomy" id="1517983"/>
    <lineage>
        <taxon>Eukaryota</taxon>
        <taxon>Metazoa</taxon>
        <taxon>Chordata</taxon>
        <taxon>Craniata</taxon>
        <taxon>Vertebrata</taxon>
        <taxon>Euteleostomi</taxon>
        <taxon>Actinopterygii</taxon>
        <taxon>Neopterygii</taxon>
        <taxon>Teleostei</taxon>
        <taxon>Neoteleostei</taxon>
        <taxon>Acanthomorphata</taxon>
        <taxon>Ovalentaria</taxon>
        <taxon>Atherinomorphae</taxon>
        <taxon>Cyprinodontiformes</taxon>
        <taxon>Goodeidae</taxon>
        <taxon>Xenoophorus</taxon>
    </lineage>
</organism>
<evidence type="ECO:0000313" key="2">
    <source>
        <dbReference type="Proteomes" id="UP001434883"/>
    </source>
</evidence>
<gene>
    <name evidence="1" type="ORF">XENOCAPTIV_003718</name>
</gene>
<accession>A0ABV0QL55</accession>
<dbReference type="Proteomes" id="UP001434883">
    <property type="component" value="Unassembled WGS sequence"/>
</dbReference>
<reference evidence="1 2" key="1">
    <citation type="submission" date="2021-06" db="EMBL/GenBank/DDBJ databases">
        <authorList>
            <person name="Palmer J.M."/>
        </authorList>
    </citation>
    <scope>NUCLEOTIDE SEQUENCE [LARGE SCALE GENOMIC DNA]</scope>
    <source>
        <strain evidence="1 2">XC_2019</strain>
        <tissue evidence="1">Muscle</tissue>
    </source>
</reference>
<dbReference type="EMBL" id="JAHRIN010016943">
    <property type="protein sequence ID" value="MEQ2196562.1"/>
    <property type="molecule type" value="Genomic_DNA"/>
</dbReference>
<evidence type="ECO:0000313" key="1">
    <source>
        <dbReference type="EMBL" id="MEQ2196562.1"/>
    </source>
</evidence>
<proteinExistence type="predicted"/>
<keyword evidence="2" id="KW-1185">Reference proteome</keyword>
<name>A0ABV0QL55_9TELE</name>
<protein>
    <submittedName>
        <fullName evidence="1">Uncharacterized protein</fullName>
    </submittedName>
</protein>
<sequence length="114" mass="12839">MRNTTSVNLPKAAVKDSFLSPQTGAECREKQRNVFTRGFSFNEPKQKDQCRAQHPLKGERTLKSRTLLGCVFNKCVPVFMLQTEPAGKMGRVAGVNDQRVKHCIFTGLLCPHLY</sequence>